<evidence type="ECO:0000256" key="1">
    <source>
        <dbReference type="SAM" id="SignalP"/>
    </source>
</evidence>
<dbReference type="EMBL" id="JAJAPW010000003">
    <property type="protein sequence ID" value="MCB4799031.1"/>
    <property type="molecule type" value="Genomic_DNA"/>
</dbReference>
<keyword evidence="3" id="KW-1185">Reference proteome</keyword>
<name>A0A9X1L560_9FLAO</name>
<dbReference type="Pfam" id="PF14903">
    <property type="entry name" value="WG_beta_rep"/>
    <property type="match status" value="2"/>
</dbReference>
<keyword evidence="1" id="KW-0732">Signal</keyword>
<sequence>MKHKLHFLGLFIIINVHFANAQEVIEVLEETEVEETVIESTESSSSYRNRNTQSQAYYKFKEKYETRSINNDFDWFYDKSITSYSKDYGIVDRNGKIILPNIFRNSSSGGGDSYYQILNVDGKYGMFDLRENQWVIPLNNNNVVSVSSNFYGVKNNDMYTLVNLANKPISSKKWASVEKIYSLENYVKVSELKNGTVQYGVFSLLEKKLIIPCQYKSFITLSGSNNIFKVKNEDNQYNLIDLNNEPVFKTWYQELTTMYKTPNRFIVKKDDKYGVINKREESIIPIEYMSIESSAYSDGSHLSRNKNGKYGFITMDGEVTLPFKYDKIDKKYSSNNMISKSGDQCGVVTIKSGKPTEIISCEYDNITNLKAVLITEQNNKYGLLDADGSEIVEPYYDEINVLNNNSYSNKALKARKKKMFYLLSDSGQNISNKGFVDADIIPDDTKSNGFTFFKVKQKDEFQIMDKVGKIINENGFDDILSEYKNYFIVKKGNKYGLFSLISNKMVLDYSYDVITRTKEFFIVINGSNIDLMNLRQGKIVKI</sequence>
<evidence type="ECO:0000313" key="3">
    <source>
        <dbReference type="Proteomes" id="UP001139199"/>
    </source>
</evidence>
<gene>
    <name evidence="2" type="ORF">LG649_09250</name>
</gene>
<dbReference type="AlphaFoldDB" id="A0A9X1L560"/>
<dbReference type="Proteomes" id="UP001139199">
    <property type="component" value="Unassembled WGS sequence"/>
</dbReference>
<accession>A0A9X1L560</accession>
<proteinExistence type="predicted"/>
<protein>
    <submittedName>
        <fullName evidence="2">WG repeat-containing protein</fullName>
    </submittedName>
</protein>
<feature type="chain" id="PRO_5040761938" evidence="1">
    <location>
        <begin position="22"/>
        <end position="542"/>
    </location>
</feature>
<comment type="caution">
    <text evidence="2">The sequence shown here is derived from an EMBL/GenBank/DDBJ whole genome shotgun (WGS) entry which is preliminary data.</text>
</comment>
<dbReference type="PANTHER" id="PTHR37841:SF1">
    <property type="entry name" value="DUF3298 DOMAIN-CONTAINING PROTEIN"/>
    <property type="match status" value="1"/>
</dbReference>
<dbReference type="PANTHER" id="PTHR37841">
    <property type="entry name" value="GLR2918 PROTEIN"/>
    <property type="match status" value="1"/>
</dbReference>
<feature type="signal peptide" evidence="1">
    <location>
        <begin position="1"/>
        <end position="21"/>
    </location>
</feature>
<dbReference type="RefSeq" id="WP_226543543.1">
    <property type="nucleotide sequence ID" value="NZ_JAJAPW010000003.1"/>
</dbReference>
<organism evidence="2 3">
    <name type="scientific">Neotamlana laminarinivorans</name>
    <dbReference type="NCBI Taxonomy" id="2883124"/>
    <lineage>
        <taxon>Bacteria</taxon>
        <taxon>Pseudomonadati</taxon>
        <taxon>Bacteroidota</taxon>
        <taxon>Flavobacteriia</taxon>
        <taxon>Flavobacteriales</taxon>
        <taxon>Flavobacteriaceae</taxon>
        <taxon>Neotamlana</taxon>
    </lineage>
</organism>
<evidence type="ECO:0000313" key="2">
    <source>
        <dbReference type="EMBL" id="MCB4799031.1"/>
    </source>
</evidence>
<reference evidence="2" key="1">
    <citation type="submission" date="2021-10" db="EMBL/GenBank/DDBJ databases">
        <title>Tamlana sargassums sp. nov., and Tamlana laminarinivorans sp. nov., two new bacteria isolated from the brown alga.</title>
        <authorList>
            <person name="Li J."/>
        </authorList>
    </citation>
    <scope>NUCLEOTIDE SEQUENCE</scope>
    <source>
        <strain evidence="2">PT2-4</strain>
    </source>
</reference>
<dbReference type="InterPro" id="IPR032774">
    <property type="entry name" value="WG_beta_rep"/>
</dbReference>